<reference evidence="5" key="1">
    <citation type="submission" date="2020-10" db="EMBL/GenBank/DDBJ databases">
        <authorList>
            <person name="Gilroy R."/>
        </authorList>
    </citation>
    <scope>NUCLEOTIDE SEQUENCE</scope>
    <source>
        <strain evidence="5">CHK158-818</strain>
    </source>
</reference>
<evidence type="ECO:0000256" key="2">
    <source>
        <dbReference type="ARBA" id="ARBA00022676"/>
    </source>
</evidence>
<organism evidence="5 6">
    <name type="scientific">Candidatus Gallibacteroides avistercoris</name>
    <dbReference type="NCBI Taxonomy" id="2840833"/>
    <lineage>
        <taxon>Bacteria</taxon>
        <taxon>Pseudomonadati</taxon>
        <taxon>Bacteroidota</taxon>
        <taxon>Bacteroidia</taxon>
        <taxon>Bacteroidales</taxon>
        <taxon>Bacteroidaceae</taxon>
        <taxon>Bacteroidaceae incertae sedis</taxon>
        <taxon>Candidatus Gallibacteroides</taxon>
    </lineage>
</organism>
<dbReference type="CDD" id="cd04186">
    <property type="entry name" value="GT_2_like_c"/>
    <property type="match status" value="1"/>
</dbReference>
<keyword evidence="2" id="KW-0328">Glycosyltransferase</keyword>
<dbReference type="InterPro" id="IPR029044">
    <property type="entry name" value="Nucleotide-diphossugar_trans"/>
</dbReference>
<evidence type="ECO:0000256" key="3">
    <source>
        <dbReference type="ARBA" id="ARBA00022679"/>
    </source>
</evidence>
<dbReference type="Gene3D" id="3.90.550.10">
    <property type="entry name" value="Spore Coat Polysaccharide Biosynthesis Protein SpsA, Chain A"/>
    <property type="match status" value="1"/>
</dbReference>
<accession>A0A9D1M8H5</accession>
<dbReference type="PANTHER" id="PTHR43179">
    <property type="entry name" value="RHAMNOSYLTRANSFERASE WBBL"/>
    <property type="match status" value="1"/>
</dbReference>
<name>A0A9D1M8H5_9BACT</name>
<comment type="similarity">
    <text evidence="1">Belongs to the glycosyltransferase 2 family.</text>
</comment>
<dbReference type="PANTHER" id="PTHR43179:SF12">
    <property type="entry name" value="GALACTOFURANOSYLTRANSFERASE GLFT2"/>
    <property type="match status" value="1"/>
</dbReference>
<evidence type="ECO:0000313" key="5">
    <source>
        <dbReference type="EMBL" id="HIU55422.1"/>
    </source>
</evidence>
<gene>
    <name evidence="5" type="ORF">IAB03_06420</name>
</gene>
<comment type="caution">
    <text evidence="5">The sequence shown here is derived from an EMBL/GenBank/DDBJ whole genome shotgun (WGS) entry which is preliminary data.</text>
</comment>
<evidence type="ECO:0000256" key="1">
    <source>
        <dbReference type="ARBA" id="ARBA00006739"/>
    </source>
</evidence>
<proteinExistence type="inferred from homology"/>
<sequence>MKQVSVVILNWNGRPLLEEFLPSVVRHTPGEEAEIVVCDNGSTDDSIAWIQKQYPQVRVIPLTENFGYAGGYNRALAQIDTPYAVLLNSDVEVTPGWLSPLVSFCEQHPEAGACQPKIKSYRHRSFFEYAGAAGGFIDKYGYPYCRGRIFSTVEPDNGQYDTPAEIFWASGACLFIRTELFRETGGFDDRFFAHMEEIDLCWRILLSGKKIFVVPQSEVFHLGAATLTTETPRKTFLNFRNNLLMLYKNLPIKEGRPLLFKRRVLDTAAFFKFLLTGKTGNALAIIRAHNSFRKEKKQYRQQPETNLLKTFPEASRNITVDYFIRKQRFFRSL</sequence>
<dbReference type="InterPro" id="IPR001173">
    <property type="entry name" value="Glyco_trans_2-like"/>
</dbReference>
<feature type="domain" description="Glycosyltransferase 2-like" evidence="4">
    <location>
        <begin position="5"/>
        <end position="145"/>
    </location>
</feature>
<dbReference type="GO" id="GO:0016757">
    <property type="term" value="F:glycosyltransferase activity"/>
    <property type="evidence" value="ECO:0007669"/>
    <property type="project" value="UniProtKB-KW"/>
</dbReference>
<keyword evidence="3" id="KW-0808">Transferase</keyword>
<protein>
    <submittedName>
        <fullName evidence="5">Glycosyltransferase family 2 protein</fullName>
    </submittedName>
</protein>
<dbReference type="SUPFAM" id="SSF53448">
    <property type="entry name" value="Nucleotide-diphospho-sugar transferases"/>
    <property type="match status" value="1"/>
</dbReference>
<evidence type="ECO:0000313" key="6">
    <source>
        <dbReference type="Proteomes" id="UP000824112"/>
    </source>
</evidence>
<dbReference type="Proteomes" id="UP000824112">
    <property type="component" value="Unassembled WGS sequence"/>
</dbReference>
<dbReference type="EMBL" id="DVNA01000144">
    <property type="protein sequence ID" value="HIU55422.1"/>
    <property type="molecule type" value="Genomic_DNA"/>
</dbReference>
<evidence type="ECO:0000259" key="4">
    <source>
        <dbReference type="Pfam" id="PF00535"/>
    </source>
</evidence>
<dbReference type="AlphaFoldDB" id="A0A9D1M8H5"/>
<dbReference type="Pfam" id="PF00535">
    <property type="entry name" value="Glycos_transf_2"/>
    <property type="match status" value="1"/>
</dbReference>
<reference evidence="5" key="2">
    <citation type="journal article" date="2021" name="PeerJ">
        <title>Extensive microbial diversity within the chicken gut microbiome revealed by metagenomics and culture.</title>
        <authorList>
            <person name="Gilroy R."/>
            <person name="Ravi A."/>
            <person name="Getino M."/>
            <person name="Pursley I."/>
            <person name="Horton D.L."/>
            <person name="Alikhan N.F."/>
            <person name="Baker D."/>
            <person name="Gharbi K."/>
            <person name="Hall N."/>
            <person name="Watson M."/>
            <person name="Adriaenssens E.M."/>
            <person name="Foster-Nyarko E."/>
            <person name="Jarju S."/>
            <person name="Secka A."/>
            <person name="Antonio M."/>
            <person name="Oren A."/>
            <person name="Chaudhuri R.R."/>
            <person name="La Ragione R."/>
            <person name="Hildebrand F."/>
            <person name="Pallen M.J."/>
        </authorList>
    </citation>
    <scope>NUCLEOTIDE SEQUENCE</scope>
    <source>
        <strain evidence="5">CHK158-818</strain>
    </source>
</reference>